<reference evidence="3" key="2">
    <citation type="submission" date="2023-07" db="EMBL/GenBank/DDBJ databases">
        <title>Shewanella mangrovi sp. nov., an acetaldehyde- degrading bacterium isolated from mangrove sediment.</title>
        <authorList>
            <person name="Liu Y."/>
        </authorList>
    </citation>
    <scope>NUCLEOTIDE SEQUENCE [LARGE SCALE GENOMIC DNA]</scope>
    <source>
        <strain evidence="3">C32</strain>
    </source>
</reference>
<reference evidence="2 3" key="1">
    <citation type="submission" date="2022-02" db="EMBL/GenBank/DDBJ databases">
        <authorList>
            <person name="Zhuang L."/>
        </authorList>
    </citation>
    <scope>NUCLEOTIDE SEQUENCE [LARGE SCALE GENOMIC DNA]</scope>
    <source>
        <strain evidence="2 3">C32</strain>
    </source>
</reference>
<evidence type="ECO:0000313" key="2">
    <source>
        <dbReference type="EMBL" id="MCS4558351.1"/>
    </source>
</evidence>
<evidence type="ECO:0000256" key="1">
    <source>
        <dbReference type="SAM" id="Phobius"/>
    </source>
</evidence>
<feature type="transmembrane region" description="Helical" evidence="1">
    <location>
        <begin position="343"/>
        <end position="361"/>
    </location>
</feature>
<feature type="transmembrane region" description="Helical" evidence="1">
    <location>
        <begin position="447"/>
        <end position="465"/>
    </location>
</feature>
<gene>
    <name evidence="2" type="primary">creD</name>
    <name evidence="2" type="ORF">L9G74_18070</name>
</gene>
<keyword evidence="1" id="KW-1133">Transmembrane helix</keyword>
<feature type="transmembrane region" description="Helical" evidence="1">
    <location>
        <begin position="6"/>
        <end position="25"/>
    </location>
</feature>
<feature type="transmembrane region" description="Helical" evidence="1">
    <location>
        <begin position="368"/>
        <end position="386"/>
    </location>
</feature>
<evidence type="ECO:0000313" key="3">
    <source>
        <dbReference type="Proteomes" id="UP001201549"/>
    </source>
</evidence>
<dbReference type="NCBIfam" id="NF008712">
    <property type="entry name" value="PRK11715.1-1"/>
    <property type="match status" value="1"/>
</dbReference>
<protein>
    <submittedName>
        <fullName evidence="2">Cell envelope integrity protein CreD</fullName>
    </submittedName>
</protein>
<sequence>MLNVASSLTLLVTLAVVAGCIYLIYHSTNKDRSPLQGAALYRAQLTVRLCILVGLGLVSLLPLGLIQSVSEERAALHQQVVKEIGQSWGSQQTLGGPALVIPYQYEKFTETNVDGKVERQRQVFDDEVVILPHNLTLDADLQHQFRTRGIYQSLVYQGDISGEAEFTIDKPDMANLVKWDIDHARIVFGVSDNQAIEQVSRFNLAGEQQLPTLDSGTQLPNIYGMNTGFQRRIALAPNQYQFTLSFALTLRGSEGLNILPLGDASHIHIKADWPHPSFKGYLPASRTITDSSFDATWNISHLTRNYPQVFSANVALGVTEVIANVTLFEPVTHYGKIERSLKYGILFILLTYIMLLIFELGQKSRLSTVQYLLVGCAMCLFYMLLLSLSEHMAFLSAYLAAAAVPLISIPLYVGSASRSKRQGGVMLLMLVALYAVLYSILQLEDYALLMGTGLLVVILLILMYLTRHQAEPT</sequence>
<accession>A0ABT2FQN5</accession>
<name>A0ABT2FQN5_9GAMM</name>
<dbReference type="Pfam" id="PF06123">
    <property type="entry name" value="CreD"/>
    <property type="match status" value="1"/>
</dbReference>
<dbReference type="RefSeq" id="WP_238898169.1">
    <property type="nucleotide sequence ID" value="NZ_JAKOGG010000019.1"/>
</dbReference>
<feature type="transmembrane region" description="Helical" evidence="1">
    <location>
        <begin position="425"/>
        <end position="441"/>
    </location>
</feature>
<feature type="transmembrane region" description="Helical" evidence="1">
    <location>
        <begin position="45"/>
        <end position="66"/>
    </location>
</feature>
<keyword evidence="3" id="KW-1185">Reference proteome</keyword>
<keyword evidence="1" id="KW-0472">Membrane</keyword>
<comment type="caution">
    <text evidence="2">The sequence shown here is derived from an EMBL/GenBank/DDBJ whole genome shotgun (WGS) entry which is preliminary data.</text>
</comment>
<dbReference type="PIRSF" id="PIRSF004548">
    <property type="entry name" value="CreD"/>
    <property type="match status" value="1"/>
</dbReference>
<dbReference type="PANTHER" id="PTHR30092">
    <property type="entry name" value="INNER MEMBRANE PROTEIN CRED"/>
    <property type="match status" value="1"/>
</dbReference>
<organism evidence="2 3">
    <name type="scientific">Shewanella electrica</name>
    <dbReference type="NCBI Taxonomy" id="515560"/>
    <lineage>
        <taxon>Bacteria</taxon>
        <taxon>Pseudomonadati</taxon>
        <taxon>Pseudomonadota</taxon>
        <taxon>Gammaproteobacteria</taxon>
        <taxon>Alteromonadales</taxon>
        <taxon>Shewanellaceae</taxon>
        <taxon>Shewanella</taxon>
    </lineage>
</organism>
<dbReference type="EMBL" id="JAKOGG010000019">
    <property type="protein sequence ID" value="MCS4558351.1"/>
    <property type="molecule type" value="Genomic_DNA"/>
</dbReference>
<dbReference type="PANTHER" id="PTHR30092:SF0">
    <property type="entry name" value="INNER MEMBRANE PROTEIN CRED"/>
    <property type="match status" value="1"/>
</dbReference>
<dbReference type="Proteomes" id="UP001201549">
    <property type="component" value="Unassembled WGS sequence"/>
</dbReference>
<keyword evidence="1" id="KW-0812">Transmembrane</keyword>
<feature type="transmembrane region" description="Helical" evidence="1">
    <location>
        <begin position="392"/>
        <end position="413"/>
    </location>
</feature>
<dbReference type="InterPro" id="IPR010364">
    <property type="entry name" value="Uncharacterised_IM_CreD"/>
</dbReference>
<proteinExistence type="predicted"/>